<evidence type="ECO:0000313" key="1">
    <source>
        <dbReference type="EMBL" id="MDN3686725.1"/>
    </source>
</evidence>
<dbReference type="Proteomes" id="UP001236663">
    <property type="component" value="Unassembled WGS sequence"/>
</dbReference>
<protein>
    <submittedName>
        <fullName evidence="1">Uncharacterized protein</fullName>
    </submittedName>
</protein>
<comment type="caution">
    <text evidence="1">The sequence shown here is derived from an EMBL/GenBank/DDBJ whole genome shotgun (WGS) entry which is preliminary data.</text>
</comment>
<organism evidence="1 2">
    <name type="scientific">Cyclobacterium jeungdonense</name>
    <dbReference type="NCBI Taxonomy" id="708087"/>
    <lineage>
        <taxon>Bacteria</taxon>
        <taxon>Pseudomonadati</taxon>
        <taxon>Bacteroidota</taxon>
        <taxon>Cytophagia</taxon>
        <taxon>Cytophagales</taxon>
        <taxon>Cyclobacteriaceae</taxon>
        <taxon>Cyclobacterium</taxon>
    </lineage>
</organism>
<dbReference type="EMBL" id="JAUFQS010000003">
    <property type="protein sequence ID" value="MDN3686725.1"/>
    <property type="molecule type" value="Genomic_DNA"/>
</dbReference>
<reference evidence="2" key="1">
    <citation type="journal article" date="2019" name="Int. J. Syst. Evol. Microbiol.">
        <title>The Global Catalogue of Microorganisms (GCM) 10K type strain sequencing project: providing services to taxonomists for standard genome sequencing and annotation.</title>
        <authorList>
            <consortium name="The Broad Institute Genomics Platform"/>
            <consortium name="The Broad Institute Genome Sequencing Center for Infectious Disease"/>
            <person name="Wu L."/>
            <person name="Ma J."/>
        </authorList>
    </citation>
    <scope>NUCLEOTIDE SEQUENCE [LARGE SCALE GENOMIC DNA]</scope>
    <source>
        <strain evidence="2">CECT 7706</strain>
    </source>
</reference>
<sequence length="61" mass="6563">MRKIGIAIKDFDAGMVVGLGYNPPKGLNFQTSYDFGLEPVFEGSGTAVYNRGFKVAIGISF</sequence>
<keyword evidence="2" id="KW-1185">Reference proteome</keyword>
<gene>
    <name evidence="1" type="ORF">QWZ15_02685</name>
</gene>
<evidence type="ECO:0000313" key="2">
    <source>
        <dbReference type="Proteomes" id="UP001236663"/>
    </source>
</evidence>
<name>A0ABT8C1Q1_9BACT</name>
<proteinExistence type="predicted"/>
<dbReference type="RefSeq" id="WP_163384870.1">
    <property type="nucleotide sequence ID" value="NZ_JAUFQS010000003.1"/>
</dbReference>
<accession>A0ABT8C1Q1</accession>